<evidence type="ECO:0000256" key="7">
    <source>
        <dbReference type="ARBA" id="ARBA00035034"/>
    </source>
</evidence>
<keyword evidence="2" id="KW-0223">Dioxygenase</keyword>
<evidence type="ECO:0000313" key="9">
    <source>
        <dbReference type="EMBL" id="KAJ5100140.1"/>
    </source>
</evidence>
<dbReference type="GO" id="GO:0051213">
    <property type="term" value="F:dioxygenase activity"/>
    <property type="evidence" value="ECO:0007669"/>
    <property type="project" value="UniProtKB-KW"/>
</dbReference>
<comment type="cofactor">
    <cofactor evidence="1">
        <name>Fe(2+)</name>
        <dbReference type="ChEBI" id="CHEBI:29033"/>
    </cofactor>
</comment>
<dbReference type="OrthoDB" id="8300246at2759"/>
<dbReference type="PANTHER" id="PTHR39479">
    <property type="match status" value="1"/>
</dbReference>
<dbReference type="SMART" id="SM01150">
    <property type="entry name" value="DUF1338"/>
    <property type="match status" value="1"/>
</dbReference>
<evidence type="ECO:0000256" key="4">
    <source>
        <dbReference type="ARBA" id="ARBA00023004"/>
    </source>
</evidence>
<comment type="caution">
    <text evidence="9">The sequence shown here is derived from an EMBL/GenBank/DDBJ whole genome shotgun (WGS) entry which is preliminary data.</text>
</comment>
<accession>A0A9W9KBG3</accession>
<gene>
    <name evidence="9" type="ORF">N7532_007141</name>
</gene>
<dbReference type="RefSeq" id="XP_056475793.1">
    <property type="nucleotide sequence ID" value="XM_056619634.1"/>
</dbReference>
<keyword evidence="10" id="KW-1185">Reference proteome</keyword>
<dbReference type="EMBL" id="JAPQKI010000005">
    <property type="protein sequence ID" value="KAJ5100140.1"/>
    <property type="molecule type" value="Genomic_DNA"/>
</dbReference>
<keyword evidence="4" id="KW-0408">Iron</keyword>
<keyword evidence="3" id="KW-0560">Oxidoreductase</keyword>
<evidence type="ECO:0000256" key="3">
    <source>
        <dbReference type="ARBA" id="ARBA00023002"/>
    </source>
</evidence>
<dbReference type="Pfam" id="PF07063">
    <property type="entry name" value="HGLS"/>
    <property type="match status" value="1"/>
</dbReference>
<evidence type="ECO:0000256" key="6">
    <source>
        <dbReference type="ARBA" id="ARBA00035023"/>
    </source>
</evidence>
<evidence type="ECO:0000256" key="5">
    <source>
        <dbReference type="ARBA" id="ARBA00035013"/>
    </source>
</evidence>
<proteinExistence type="inferred from homology"/>
<reference evidence="9" key="2">
    <citation type="journal article" date="2023" name="IMA Fungus">
        <title>Comparative genomic study of the Penicillium genus elucidates a diverse pangenome and 15 lateral gene transfer events.</title>
        <authorList>
            <person name="Petersen C."/>
            <person name="Sorensen T."/>
            <person name="Nielsen M.R."/>
            <person name="Sondergaard T.E."/>
            <person name="Sorensen J.L."/>
            <person name="Fitzpatrick D.A."/>
            <person name="Frisvad J.C."/>
            <person name="Nielsen K.L."/>
        </authorList>
    </citation>
    <scope>NUCLEOTIDE SEQUENCE</scope>
    <source>
        <strain evidence="9">IBT 30761</strain>
    </source>
</reference>
<dbReference type="PANTHER" id="PTHR39479:SF2">
    <property type="entry name" value="2-OXOADIPATE DIOXYGENASE_DECARBOXYLASE"/>
    <property type="match status" value="1"/>
</dbReference>
<sequence length="477" mass="53100">MVSTTAASTYADKDGLRTRFAAAMSSMYRSEVPLYGDLIEIVRETNQSVLNATNAKSQSIDATGIKANIERLTQERHGAIRLGTPYELRTIKRIFEVLGMHPIGYYDLSIAGLPMHATCFRPLRVSSLDTNPFRVFTTLLRPELLASEEARQLSLELLEKRNIFSTFLLNLLDVAEKQGGRLKEEQAETFIQEALTTFRWQSVAAATFDQYQILKAEHPILADIASFKSAHINHLTPRTLDISAVHLRMNKAGMAVKDDIEGPPLVNAQQNENQGTDLSGSQELMIQASHKARFGEIEERGAAVTPKGRELYDRLLQESKRQSAGVTVSEANAITTKVFKDFPDTWKDLRQQNLIYCEFHVKRVATMSSLDLKDGPILEQLISMNIVDAVPITYEDFLPFSAAGIFQSNLQTDNVSKCASKCSLDVSHSVADSTGLEKAMGTKISDLDTWYSAVQMKSLEEVGKILGLNLCELMRNN</sequence>
<dbReference type="Proteomes" id="UP001149074">
    <property type="component" value="Unassembled WGS sequence"/>
</dbReference>
<dbReference type="GeneID" id="81358613"/>
<protein>
    <recommendedName>
        <fullName evidence="7">2-oxoadipate dioxygenase/decarboxylase</fullName>
        <ecNumber evidence="6">1.13.11.93</ecNumber>
    </recommendedName>
    <alternativeName>
        <fullName evidence="8">2-hydroxyglutarate synthase</fullName>
    </alternativeName>
</protein>
<reference evidence="9" key="1">
    <citation type="submission" date="2022-11" db="EMBL/GenBank/DDBJ databases">
        <authorList>
            <person name="Petersen C."/>
        </authorList>
    </citation>
    <scope>NUCLEOTIDE SEQUENCE</scope>
    <source>
        <strain evidence="9">IBT 30761</strain>
    </source>
</reference>
<evidence type="ECO:0000256" key="2">
    <source>
        <dbReference type="ARBA" id="ARBA00022964"/>
    </source>
</evidence>
<dbReference type="Gene3D" id="3.10.180.80">
    <property type="entry name" value="Uncharacterised protein PF07063, DUF1338"/>
    <property type="match status" value="1"/>
</dbReference>
<organism evidence="9 10">
    <name type="scientific">Penicillium argentinense</name>
    <dbReference type="NCBI Taxonomy" id="1131581"/>
    <lineage>
        <taxon>Eukaryota</taxon>
        <taxon>Fungi</taxon>
        <taxon>Dikarya</taxon>
        <taxon>Ascomycota</taxon>
        <taxon>Pezizomycotina</taxon>
        <taxon>Eurotiomycetes</taxon>
        <taxon>Eurotiomycetidae</taxon>
        <taxon>Eurotiales</taxon>
        <taxon>Aspergillaceae</taxon>
        <taxon>Penicillium</taxon>
    </lineage>
</organism>
<dbReference type="AlphaFoldDB" id="A0A9W9KBG3"/>
<comment type="similarity">
    <text evidence="5">Belongs to the 2-oxoadipate dioxygenase/decarboxylase family.</text>
</comment>
<dbReference type="InterPro" id="IPR047869">
    <property type="entry name" value="YdcJ_bac-like"/>
</dbReference>
<name>A0A9W9KBG3_9EURO</name>
<evidence type="ECO:0000256" key="1">
    <source>
        <dbReference type="ARBA" id="ARBA00001954"/>
    </source>
</evidence>
<dbReference type="EC" id="1.13.11.93" evidence="6"/>
<evidence type="ECO:0000256" key="8">
    <source>
        <dbReference type="ARBA" id="ARBA00035045"/>
    </source>
</evidence>
<dbReference type="CDD" id="cd16348">
    <property type="entry name" value="VOC_YdcJ_like"/>
    <property type="match status" value="1"/>
</dbReference>
<evidence type="ECO:0000313" key="10">
    <source>
        <dbReference type="Proteomes" id="UP001149074"/>
    </source>
</evidence>
<dbReference type="InterPro" id="IPR009770">
    <property type="entry name" value="HGLS"/>
</dbReference>